<dbReference type="RefSeq" id="WP_112373515.1">
    <property type="nucleotide sequence ID" value="NZ_CP069793.1"/>
</dbReference>
<dbReference type="GeneID" id="97181873"/>
<evidence type="ECO:0000313" key="2">
    <source>
        <dbReference type="Proteomes" id="UP000251241"/>
    </source>
</evidence>
<proteinExistence type="predicted"/>
<dbReference type="Proteomes" id="UP000251241">
    <property type="component" value="Unassembled WGS sequence"/>
</dbReference>
<reference evidence="1 2" key="1">
    <citation type="submission" date="2018-06" db="EMBL/GenBank/DDBJ databases">
        <authorList>
            <consortium name="Pathogen Informatics"/>
            <person name="Doyle S."/>
        </authorList>
    </citation>
    <scope>NUCLEOTIDE SEQUENCE [LARGE SCALE GENOMIC DNA]</scope>
    <source>
        <strain evidence="1 2">NCTC11343</strain>
    </source>
</reference>
<organism evidence="1 2">
    <name type="scientific">Sphingobacterium multivorum</name>
    <dbReference type="NCBI Taxonomy" id="28454"/>
    <lineage>
        <taxon>Bacteria</taxon>
        <taxon>Pseudomonadati</taxon>
        <taxon>Bacteroidota</taxon>
        <taxon>Sphingobacteriia</taxon>
        <taxon>Sphingobacteriales</taxon>
        <taxon>Sphingobacteriaceae</taxon>
        <taxon>Sphingobacterium</taxon>
    </lineage>
</organism>
<protein>
    <submittedName>
        <fullName evidence="1">Uncharacterized protein</fullName>
    </submittedName>
</protein>
<name>A0A2X2IWH5_SPHMU</name>
<dbReference type="AlphaFoldDB" id="A0A2X2IWH5"/>
<gene>
    <name evidence="1" type="ORF">NCTC11343_00135</name>
</gene>
<evidence type="ECO:0000313" key="1">
    <source>
        <dbReference type="EMBL" id="SPZ83616.1"/>
    </source>
</evidence>
<dbReference type="EMBL" id="UAUU01000002">
    <property type="protein sequence ID" value="SPZ83616.1"/>
    <property type="molecule type" value="Genomic_DNA"/>
</dbReference>
<accession>A0A2X2IWH5</accession>
<sequence>MIIGKYYFKYHECTAMGDLPKSDDMLTLLDENKYRSSYWGNGEYRIEYDFFRTLLVLSNSGGTVSNELEIKKVGNKINIVLDDTCNFFYEKADSKISD</sequence>